<comment type="similarity">
    <text evidence="8">In the N-terminal section; belongs to the long-chain O-acyltransferase family.</text>
</comment>
<dbReference type="GO" id="GO:0019432">
    <property type="term" value="P:triglyceride biosynthetic process"/>
    <property type="evidence" value="ECO:0007669"/>
    <property type="project" value="UniProtKB-UniPathway"/>
</dbReference>
<evidence type="ECO:0000256" key="2">
    <source>
        <dbReference type="ARBA" id="ARBA00004586"/>
    </source>
</evidence>
<dbReference type="InterPro" id="IPR004255">
    <property type="entry name" value="O-acyltransferase_WSD1_N"/>
</dbReference>
<dbReference type="Pfam" id="PF07714">
    <property type="entry name" value="PK_Tyr_Ser-Thr"/>
    <property type="match status" value="1"/>
</dbReference>
<keyword evidence="6" id="KW-0256">Endoplasmic reticulum</keyword>
<reference evidence="13 14" key="2">
    <citation type="submission" date="2020-05" db="EMBL/GenBank/DDBJ databases">
        <authorList>
            <person name="Campoy J."/>
            <person name="Schneeberger K."/>
            <person name="Spophaly S."/>
        </authorList>
    </citation>
    <scope>NUCLEOTIDE SEQUENCE [LARGE SCALE GENOMIC DNA]</scope>
    <source>
        <strain evidence="13">PruArmRojPasFocal</strain>
    </source>
</reference>
<dbReference type="GO" id="GO:0005789">
    <property type="term" value="C:endoplasmic reticulum membrane"/>
    <property type="evidence" value="ECO:0007669"/>
    <property type="project" value="UniProtKB-SubCell"/>
</dbReference>
<evidence type="ECO:0000256" key="9">
    <source>
        <dbReference type="ARBA" id="ARBA00047604"/>
    </source>
</evidence>
<evidence type="ECO:0000259" key="11">
    <source>
        <dbReference type="PROSITE" id="PS50011"/>
    </source>
</evidence>
<dbReference type="GO" id="GO:0004144">
    <property type="term" value="F:diacylglycerol O-acyltransferase activity"/>
    <property type="evidence" value="ECO:0007669"/>
    <property type="project" value="UniProtKB-EC"/>
</dbReference>
<dbReference type="PROSITE" id="PS50011">
    <property type="entry name" value="PROTEIN_KINASE_DOM"/>
    <property type="match status" value="1"/>
</dbReference>
<dbReference type="InterPro" id="IPR045034">
    <property type="entry name" value="O-acyltransferase_WSD1-like"/>
</dbReference>
<reference evidence="15" key="1">
    <citation type="journal article" date="2020" name="Genome Biol.">
        <title>Gamete binning: chromosome-level and haplotype-resolved genome assembly enabled by high-throughput single-cell sequencing of gamete genomes.</title>
        <authorList>
            <person name="Campoy J.A."/>
            <person name="Sun H."/>
            <person name="Goel M."/>
            <person name="Jiao W.-B."/>
            <person name="Folz-Donahue K."/>
            <person name="Wang N."/>
            <person name="Rubio M."/>
            <person name="Liu C."/>
            <person name="Kukat C."/>
            <person name="Ruiz D."/>
            <person name="Huettel B."/>
            <person name="Schneeberger K."/>
        </authorList>
    </citation>
    <scope>NUCLEOTIDE SEQUENCE [LARGE SCALE GENOMIC DNA]</scope>
    <source>
        <strain evidence="15">cv. Rojo Pasion</strain>
    </source>
</reference>
<comment type="pathway">
    <text evidence="4">Lipid metabolism.</text>
</comment>
<dbReference type="InterPro" id="IPR009721">
    <property type="entry name" value="O-acyltransferase_WSD1_C"/>
</dbReference>
<dbReference type="GO" id="GO:0005524">
    <property type="term" value="F:ATP binding"/>
    <property type="evidence" value="ECO:0007669"/>
    <property type="project" value="InterPro"/>
</dbReference>
<dbReference type="InterPro" id="IPR001245">
    <property type="entry name" value="Ser-Thr/Tyr_kinase_cat_dom"/>
</dbReference>
<dbReference type="Pfam" id="PF03007">
    <property type="entry name" value="WS_DGAT_cat"/>
    <property type="match status" value="1"/>
</dbReference>
<gene>
    <name evidence="12" type="ORF">CURHAP_LOCUS45135</name>
    <name evidence="13" type="ORF">ORAREDHAP_LOCUS44476</name>
</gene>
<evidence type="ECO:0000313" key="13">
    <source>
        <dbReference type="EMBL" id="CAB4317631.1"/>
    </source>
</evidence>
<evidence type="ECO:0000256" key="10">
    <source>
        <dbReference type="ARBA" id="ARBA00048109"/>
    </source>
</evidence>
<dbReference type="InterPro" id="IPR000719">
    <property type="entry name" value="Prot_kinase_dom"/>
</dbReference>
<keyword evidence="7" id="KW-0012">Acyltransferase</keyword>
<evidence type="ECO:0000256" key="4">
    <source>
        <dbReference type="ARBA" id="ARBA00005189"/>
    </source>
</evidence>
<dbReference type="InterPro" id="IPR011009">
    <property type="entry name" value="Kinase-like_dom_sf"/>
</dbReference>
<keyword evidence="5" id="KW-0808">Transferase</keyword>
<proteinExistence type="inferred from homology"/>
<comment type="subcellular location">
    <subcellularLocation>
        <location evidence="1">Cell membrane</location>
        <topology evidence="1">Single-pass membrane protein</topology>
    </subcellularLocation>
    <subcellularLocation>
        <location evidence="2">Endoplasmic reticulum membrane</location>
    </subcellularLocation>
</comment>
<accession>A0A6J5XWS5</accession>
<dbReference type="GO" id="GO:0005886">
    <property type="term" value="C:plasma membrane"/>
    <property type="evidence" value="ECO:0007669"/>
    <property type="project" value="UniProtKB-SubCell"/>
</dbReference>
<dbReference type="Gene3D" id="1.10.510.10">
    <property type="entry name" value="Transferase(Phosphotransferase) domain 1"/>
    <property type="match status" value="1"/>
</dbReference>
<organism evidence="13 15">
    <name type="scientific">Prunus armeniaca</name>
    <name type="common">Apricot</name>
    <name type="synonym">Armeniaca vulgaris</name>
    <dbReference type="NCBI Taxonomy" id="36596"/>
    <lineage>
        <taxon>Eukaryota</taxon>
        <taxon>Viridiplantae</taxon>
        <taxon>Streptophyta</taxon>
        <taxon>Embryophyta</taxon>
        <taxon>Tracheophyta</taxon>
        <taxon>Spermatophyta</taxon>
        <taxon>Magnoliopsida</taxon>
        <taxon>eudicotyledons</taxon>
        <taxon>Gunneridae</taxon>
        <taxon>Pentapetalae</taxon>
        <taxon>rosids</taxon>
        <taxon>fabids</taxon>
        <taxon>Rosales</taxon>
        <taxon>Rosaceae</taxon>
        <taxon>Amygdaloideae</taxon>
        <taxon>Amygdaleae</taxon>
        <taxon>Prunus</taxon>
    </lineage>
</organism>
<sequence length="534" mass="60010">MELEELEGQEPVSPNGQYFSSNVISLSVLAIWEFEIPFDPESQTISLLIKNVFLPVSPRFSSIMVENNGKKEWKRVEVKLEDHVYTPTFPSGLSLESYDKYFDDYISKLLTERFPQGKPLWEIHIITYPTSNAATNVIFKLHHALGDGYSLMGALISSMQRADNPSLPLTFPSRKRPESKRENFVTKTFSGFCNTISDLWSGTLKTMNGDVLTPIRSGNDAIEFRPATVSTMTFSLDQIKSIKDKLGVTVNDVLTGMIFFGTRLYMQEMNQSSSKADCTAMVLLNTRIMGDYMPIEEMIKPNSKAPWGNRFTFMHVPIPKLTELSNALDFIWNTRKIIKRKRNSFAAYFNSRLLELVHKFGSHEACGKYIHRTLKNSSMLISNLIGPVEQMSLANHPIKGFYFVVGGGPLANTFLSSKSAAGTPEWMAPEVLRDEPSNEKSDVYSFGVILWELATLQQPWGNLNPAQVVAAVGFKNKRLEIPRDLNPQVASIIEACWANEPWKRPSFASIMESLMPLIKAPATQPSRPGVPLLS</sequence>
<dbReference type="OrthoDB" id="619536at2759"/>
<evidence type="ECO:0000256" key="3">
    <source>
        <dbReference type="ARBA" id="ARBA00004771"/>
    </source>
</evidence>
<dbReference type="Pfam" id="PF06974">
    <property type="entry name" value="WS_DGAT_C"/>
    <property type="match status" value="1"/>
</dbReference>
<dbReference type="AlphaFoldDB" id="A0A6J5XWS5"/>
<dbReference type="Proteomes" id="UP000507222">
    <property type="component" value="Unassembled WGS sequence"/>
</dbReference>
<comment type="catalytic activity">
    <reaction evidence="9">
        <text>a long chain fatty alcohol + a fatty acyl-CoA = a long-chain alcohol wax ester + CoA</text>
        <dbReference type="Rhea" id="RHEA:38443"/>
        <dbReference type="ChEBI" id="CHEBI:17135"/>
        <dbReference type="ChEBI" id="CHEBI:57287"/>
        <dbReference type="ChEBI" id="CHEBI:77636"/>
        <dbReference type="ChEBI" id="CHEBI:235323"/>
        <dbReference type="EC" id="2.3.1.75"/>
    </reaction>
</comment>
<comment type="catalytic activity">
    <reaction evidence="10">
        <text>an acyl-CoA + a 1,2-diacyl-sn-glycerol = a triacyl-sn-glycerol + CoA</text>
        <dbReference type="Rhea" id="RHEA:10868"/>
        <dbReference type="ChEBI" id="CHEBI:17815"/>
        <dbReference type="ChEBI" id="CHEBI:57287"/>
        <dbReference type="ChEBI" id="CHEBI:58342"/>
        <dbReference type="ChEBI" id="CHEBI:64615"/>
        <dbReference type="EC" id="2.3.1.20"/>
    </reaction>
</comment>
<dbReference type="PANTHER" id="PTHR31650:SF34">
    <property type="entry name" value="O-ACYLTRANSFERASE WSD1-LIKE ISOFORM X1"/>
    <property type="match status" value="1"/>
</dbReference>
<protein>
    <recommendedName>
        <fullName evidence="11">Protein kinase domain-containing protein</fullName>
    </recommendedName>
</protein>
<evidence type="ECO:0000256" key="8">
    <source>
        <dbReference type="ARBA" id="ARBA00024360"/>
    </source>
</evidence>
<dbReference type="SUPFAM" id="SSF56112">
    <property type="entry name" value="Protein kinase-like (PK-like)"/>
    <property type="match status" value="1"/>
</dbReference>
<evidence type="ECO:0000256" key="5">
    <source>
        <dbReference type="ARBA" id="ARBA00022679"/>
    </source>
</evidence>
<evidence type="ECO:0000256" key="6">
    <source>
        <dbReference type="ARBA" id="ARBA00022824"/>
    </source>
</evidence>
<comment type="pathway">
    <text evidence="3">Glycerolipid metabolism; triacylglycerol biosynthesis.</text>
</comment>
<feature type="domain" description="Protein kinase" evidence="11">
    <location>
        <begin position="209"/>
        <end position="518"/>
    </location>
</feature>
<dbReference type="EMBL" id="CAEKKB010000007">
    <property type="protein sequence ID" value="CAB4317631.1"/>
    <property type="molecule type" value="Genomic_DNA"/>
</dbReference>
<dbReference type="EMBL" id="CAEKDK010000007">
    <property type="protein sequence ID" value="CAB4287250.1"/>
    <property type="molecule type" value="Genomic_DNA"/>
</dbReference>
<dbReference type="GO" id="GO:0004672">
    <property type="term" value="F:protein kinase activity"/>
    <property type="evidence" value="ECO:0007669"/>
    <property type="project" value="InterPro"/>
</dbReference>
<dbReference type="UniPathway" id="UPA00282"/>
<dbReference type="PANTHER" id="PTHR31650">
    <property type="entry name" value="O-ACYLTRANSFERASE (WSD1-LIKE) FAMILY PROTEIN"/>
    <property type="match status" value="1"/>
</dbReference>
<keyword evidence="15" id="KW-1185">Reference proteome</keyword>
<dbReference type="Proteomes" id="UP000507245">
    <property type="component" value="Unassembled WGS sequence"/>
</dbReference>
<dbReference type="GO" id="GO:0047196">
    <property type="term" value="F:long-chain-alcohol O-fatty-acyltransferase activity"/>
    <property type="evidence" value="ECO:0007669"/>
    <property type="project" value="UniProtKB-EC"/>
</dbReference>
<evidence type="ECO:0000256" key="7">
    <source>
        <dbReference type="ARBA" id="ARBA00023315"/>
    </source>
</evidence>
<evidence type="ECO:0000313" key="15">
    <source>
        <dbReference type="Proteomes" id="UP000507245"/>
    </source>
</evidence>
<evidence type="ECO:0000313" key="12">
    <source>
        <dbReference type="EMBL" id="CAB4287250.1"/>
    </source>
</evidence>
<name>A0A6J5XWS5_PRUAR</name>
<evidence type="ECO:0000313" key="14">
    <source>
        <dbReference type="Proteomes" id="UP000507222"/>
    </source>
</evidence>
<evidence type="ECO:0000256" key="1">
    <source>
        <dbReference type="ARBA" id="ARBA00004162"/>
    </source>
</evidence>